<dbReference type="AlphaFoldDB" id="A0A089X7T8"/>
<dbReference type="OrthoDB" id="4279906at2"/>
<evidence type="ECO:0000313" key="1">
    <source>
        <dbReference type="EMBL" id="AIR99977.1"/>
    </source>
</evidence>
<evidence type="ECO:0000313" key="2">
    <source>
        <dbReference type="Proteomes" id="UP000029482"/>
    </source>
</evidence>
<dbReference type="HOGENOM" id="CLU_2902315_0_0_11"/>
<accession>A0A089X7T8</accession>
<dbReference type="RefSeq" id="WP_043503316.1">
    <property type="nucleotide sequence ID" value="NZ_CP009438.1"/>
</dbReference>
<name>A0A089X7T8_STRGA</name>
<organism evidence="1 2">
    <name type="scientific">Streptomyces glaucescens</name>
    <dbReference type="NCBI Taxonomy" id="1907"/>
    <lineage>
        <taxon>Bacteria</taxon>
        <taxon>Bacillati</taxon>
        <taxon>Actinomycetota</taxon>
        <taxon>Actinomycetes</taxon>
        <taxon>Kitasatosporales</taxon>
        <taxon>Streptomycetaceae</taxon>
        <taxon>Streptomyces</taxon>
    </lineage>
</organism>
<sequence>MTLSYTYDGLLAELRKPLFESYVTEVTARRGCTAVKLPPESAYRDWPAYATNPAQAAGVRAS</sequence>
<proteinExistence type="predicted"/>
<dbReference type="KEGG" id="sgu:SGLAU_20120"/>
<keyword evidence="2" id="KW-1185">Reference proteome</keyword>
<dbReference type="EMBL" id="CP009438">
    <property type="protein sequence ID" value="AIR99977.1"/>
    <property type="molecule type" value="Genomic_DNA"/>
</dbReference>
<protein>
    <submittedName>
        <fullName evidence="1">Uncharacterized protein</fullName>
    </submittedName>
</protein>
<reference evidence="2" key="1">
    <citation type="journal article" date="2015" name="J. Biotechnol.">
        <title>Complete genome sequence of the actinobacterium Streptomyces glaucescens GLA.O (DSM 40922) consisting of a linear chromosome and one linear plasmid.</title>
        <authorList>
            <person name="Ortseifen V."/>
            <person name="Winkler A."/>
            <person name="Albersmeier A."/>
            <person name="Wendler S."/>
            <person name="Puhler A."/>
            <person name="Kalinowski J."/>
            <person name="Ruckert C."/>
        </authorList>
    </citation>
    <scope>NUCLEOTIDE SEQUENCE [LARGE SCALE GENOMIC DNA]</scope>
    <source>
        <strain evidence="2">DSM 40922 / GLA O</strain>
    </source>
</reference>
<gene>
    <name evidence="1" type="ORF">SGLAU_20120</name>
</gene>
<dbReference type="Proteomes" id="UP000029482">
    <property type="component" value="Chromosome"/>
</dbReference>